<dbReference type="PANTHER" id="PTHR35936:SF19">
    <property type="entry name" value="AMINO-ACID-BINDING PROTEIN YXEM-RELATED"/>
    <property type="match status" value="1"/>
</dbReference>
<feature type="chain" id="PRO_5018640311" evidence="2">
    <location>
        <begin position="25"/>
        <end position="273"/>
    </location>
</feature>
<name>A0A3S3B5F5_9NOCA</name>
<comment type="caution">
    <text evidence="4">The sequence shown here is derived from an EMBL/GenBank/DDBJ whole genome shotgun (WGS) entry which is preliminary data.</text>
</comment>
<dbReference type="Gene3D" id="3.40.190.10">
    <property type="entry name" value="Periplasmic binding protein-like II"/>
    <property type="match status" value="2"/>
</dbReference>
<evidence type="ECO:0000313" key="5">
    <source>
        <dbReference type="Proteomes" id="UP000284333"/>
    </source>
</evidence>
<dbReference type="Pfam" id="PF00497">
    <property type="entry name" value="SBP_bac_3"/>
    <property type="match status" value="1"/>
</dbReference>
<dbReference type="SMART" id="SM00062">
    <property type="entry name" value="PBPb"/>
    <property type="match status" value="1"/>
</dbReference>
<dbReference type="InterPro" id="IPR001638">
    <property type="entry name" value="Solute-binding_3/MltF_N"/>
</dbReference>
<organism evidence="4 5">
    <name type="scientific">Rhodococcus spongiicola</name>
    <dbReference type="NCBI Taxonomy" id="2487352"/>
    <lineage>
        <taxon>Bacteria</taxon>
        <taxon>Bacillati</taxon>
        <taxon>Actinomycetota</taxon>
        <taxon>Actinomycetes</taxon>
        <taxon>Mycobacteriales</taxon>
        <taxon>Nocardiaceae</taxon>
        <taxon>Rhodococcus</taxon>
    </lineage>
</organism>
<protein>
    <submittedName>
        <fullName evidence="4">Cyclohexadienyl dehydratase</fullName>
    </submittedName>
</protein>
<accession>A0A3S3B5F5</accession>
<dbReference type="SUPFAM" id="SSF53850">
    <property type="entry name" value="Periplasmic binding protein-like II"/>
    <property type="match status" value="1"/>
</dbReference>
<evidence type="ECO:0000313" key="4">
    <source>
        <dbReference type="EMBL" id="RVW03623.1"/>
    </source>
</evidence>
<dbReference type="RefSeq" id="WP_127947223.1">
    <property type="nucleotide sequence ID" value="NZ_RKLN01000003.1"/>
</dbReference>
<keyword evidence="1 2" id="KW-0732">Signal</keyword>
<dbReference type="EMBL" id="RKLN01000003">
    <property type="protein sequence ID" value="RVW03623.1"/>
    <property type="molecule type" value="Genomic_DNA"/>
</dbReference>
<dbReference type="OrthoDB" id="8454826at2"/>
<feature type="signal peptide" evidence="2">
    <location>
        <begin position="1"/>
        <end position="24"/>
    </location>
</feature>
<evidence type="ECO:0000259" key="3">
    <source>
        <dbReference type="SMART" id="SM00062"/>
    </source>
</evidence>
<gene>
    <name evidence="4" type="ORF">EF834_11065</name>
</gene>
<dbReference type="PANTHER" id="PTHR35936">
    <property type="entry name" value="MEMBRANE-BOUND LYTIC MUREIN TRANSGLYCOSYLASE F"/>
    <property type="match status" value="1"/>
</dbReference>
<sequence>MKHLKRAFAGAASTLLAMSSAVFGANSAAPAGSERDIQQIVQSGTIQICSTGDYLPFTHLDLQGNWSGLDIDMAQTLSQDLGVRLDLVQTTWATLMQDLGAKCDMAVGGITITPDRAQQALFSAPLLEDGKAAIVRCEDASQYTSLATIDQPGVRVVVNPGGTNYDFDRANIKQAQILVYPDNNTIFEQLTNDQADVMITDASEIRYQTKNNPRLCGGGDTVDHPFTSEQKAYLIPQGNQGLQQRVNQWLARAENDGTYAKISEKWTGSALTP</sequence>
<evidence type="ECO:0000256" key="1">
    <source>
        <dbReference type="ARBA" id="ARBA00022729"/>
    </source>
</evidence>
<reference evidence="4 5" key="1">
    <citation type="submission" date="2018-11" db="EMBL/GenBank/DDBJ databases">
        <title>Rhodococcus spongicola sp. nov. and Rhodococcus xishaensis sp. nov. from marine sponges.</title>
        <authorList>
            <person name="Li L."/>
            <person name="Lin H.W."/>
        </authorList>
    </citation>
    <scope>NUCLEOTIDE SEQUENCE [LARGE SCALE GENOMIC DNA]</scope>
    <source>
        <strain evidence="4 5">LHW50502</strain>
    </source>
</reference>
<dbReference type="AlphaFoldDB" id="A0A3S3B5F5"/>
<evidence type="ECO:0000256" key="2">
    <source>
        <dbReference type="SAM" id="SignalP"/>
    </source>
</evidence>
<dbReference type="Proteomes" id="UP000284333">
    <property type="component" value="Unassembled WGS sequence"/>
</dbReference>
<proteinExistence type="predicted"/>
<keyword evidence="5" id="KW-1185">Reference proteome</keyword>
<feature type="domain" description="Solute-binding protein family 3/N-terminal" evidence="3">
    <location>
        <begin position="45"/>
        <end position="270"/>
    </location>
</feature>